<dbReference type="AlphaFoldDB" id="A0A7Y0EXC2"/>
<evidence type="ECO:0000256" key="1">
    <source>
        <dbReference type="SAM" id="MobiDB-lite"/>
    </source>
</evidence>
<feature type="compositionally biased region" description="Polar residues" evidence="1">
    <location>
        <begin position="289"/>
        <end position="298"/>
    </location>
</feature>
<protein>
    <submittedName>
        <fullName evidence="2">Uncharacterized protein</fullName>
    </submittedName>
</protein>
<evidence type="ECO:0000313" key="3">
    <source>
        <dbReference type="Proteomes" id="UP000543419"/>
    </source>
</evidence>
<reference evidence="2 3" key="1">
    <citation type="submission" date="2020-02" db="EMBL/GenBank/DDBJ databases">
        <title>Characterization of phylogenetic diversity of novel bifidobacterial species isolated in Czech ZOOs.</title>
        <authorList>
            <person name="Lugli G.A."/>
            <person name="Vera N.B."/>
            <person name="Ventura M."/>
        </authorList>
    </citation>
    <scope>NUCLEOTIDE SEQUENCE [LARGE SCALE GENOMIC DNA]</scope>
    <source>
        <strain evidence="2 3">DSM 109959</strain>
    </source>
</reference>
<dbReference type="EMBL" id="JAAIIG010000003">
    <property type="protein sequence ID" value="NMM98114.1"/>
    <property type="molecule type" value="Genomic_DNA"/>
</dbReference>
<comment type="caution">
    <text evidence="2">The sequence shown here is derived from an EMBL/GenBank/DDBJ whole genome shotgun (WGS) entry which is preliminary data.</text>
</comment>
<feature type="region of interest" description="Disordered" evidence="1">
    <location>
        <begin position="269"/>
        <end position="298"/>
    </location>
</feature>
<sequence length="325" mass="36728">MANTEEMRIFAKFSADLWSNEKFCLFADRNPRAAIVWIKSITFAACKKTDGFIGEYAMRHALGASKRDIRLLVENNFLEAGENGWIIHDYLSSQFASSKIDEMAERRREAARRAGIASARARAEKNSVENRSTDVATDVQRTFNEPLNGNPTNVQRQVNGMGNDFSTENQLDIDIDNINYSFTPPTPSRPDFDKLADDLEAIYPVNRFDGKTSQTRFQLEADWPKIVKAAGGLDPVEFLLGKVRDYVAATDAQYVKTFSRFLGGELYTRNWEKPKPSKPTPRPNGPVKSRSQQNLEANMANTWKYMTPEERAKFQNGGVFDAQQG</sequence>
<accession>A0A7Y0EXC2</accession>
<name>A0A7Y0EXC2_9BIFI</name>
<dbReference type="Proteomes" id="UP000543419">
    <property type="component" value="Unassembled WGS sequence"/>
</dbReference>
<proteinExistence type="predicted"/>
<dbReference type="RefSeq" id="WP_169240861.1">
    <property type="nucleotide sequence ID" value="NZ_JAAIIG010000003.1"/>
</dbReference>
<organism evidence="2 3">
    <name type="scientific">Bifidobacterium olomucense</name>
    <dbReference type="NCBI Taxonomy" id="2675324"/>
    <lineage>
        <taxon>Bacteria</taxon>
        <taxon>Bacillati</taxon>
        <taxon>Actinomycetota</taxon>
        <taxon>Actinomycetes</taxon>
        <taxon>Bifidobacteriales</taxon>
        <taxon>Bifidobacteriaceae</taxon>
        <taxon>Bifidobacterium</taxon>
    </lineage>
</organism>
<gene>
    <name evidence="2" type="ORF">G1C97_1063</name>
</gene>
<evidence type="ECO:0000313" key="2">
    <source>
        <dbReference type="EMBL" id="NMM98114.1"/>
    </source>
</evidence>
<keyword evidence="3" id="KW-1185">Reference proteome</keyword>